<dbReference type="GeneID" id="87809346"/>
<dbReference type="SUPFAM" id="SSF53850">
    <property type="entry name" value="Periplasmic binding protein-like II"/>
    <property type="match status" value="1"/>
</dbReference>
<dbReference type="InterPro" id="IPR015867">
    <property type="entry name" value="N-reg_PII/ATP_PRibTrfase_C"/>
</dbReference>
<dbReference type="EC" id="2.4.2.17" evidence="5"/>
<dbReference type="FunFam" id="3.40.190.10:FF:000123">
    <property type="entry name" value="HIS1p ATP phosphoribosyltransferase"/>
    <property type="match status" value="1"/>
</dbReference>
<dbReference type="PANTHER" id="PTHR21403">
    <property type="entry name" value="ATP PHOSPHORIBOSYLTRANSFERASE ATP-PRTASE"/>
    <property type="match status" value="1"/>
</dbReference>
<evidence type="ECO:0000256" key="4">
    <source>
        <dbReference type="ARBA" id="ARBA00009372"/>
    </source>
</evidence>
<evidence type="ECO:0000256" key="8">
    <source>
        <dbReference type="ARBA" id="ARBA00022605"/>
    </source>
</evidence>
<evidence type="ECO:0000313" key="18">
    <source>
        <dbReference type="Proteomes" id="UP000827549"/>
    </source>
</evidence>
<keyword evidence="9 17" id="KW-0328">Glycosyltransferase</keyword>
<evidence type="ECO:0000256" key="12">
    <source>
        <dbReference type="ARBA" id="ARBA00022840"/>
    </source>
</evidence>
<keyword evidence="13" id="KW-0368">Histidine biosynthesis</keyword>
<evidence type="ECO:0000256" key="13">
    <source>
        <dbReference type="ARBA" id="ARBA00023102"/>
    </source>
</evidence>
<comment type="subcellular location">
    <subcellularLocation>
        <location evidence="2">Cytoplasm</location>
    </subcellularLocation>
</comment>
<organism evidence="17 18">
    <name type="scientific">Vanrija pseudolonga</name>
    <dbReference type="NCBI Taxonomy" id="143232"/>
    <lineage>
        <taxon>Eukaryota</taxon>
        <taxon>Fungi</taxon>
        <taxon>Dikarya</taxon>
        <taxon>Basidiomycota</taxon>
        <taxon>Agaricomycotina</taxon>
        <taxon>Tremellomycetes</taxon>
        <taxon>Trichosporonales</taxon>
        <taxon>Trichosporonaceae</taxon>
        <taxon>Vanrija</taxon>
    </lineage>
</organism>
<evidence type="ECO:0000256" key="10">
    <source>
        <dbReference type="ARBA" id="ARBA00022679"/>
    </source>
</evidence>
<comment type="catalytic activity">
    <reaction evidence="1">
        <text>1-(5-phospho-beta-D-ribosyl)-ATP + diphosphate = 5-phospho-alpha-D-ribose 1-diphosphate + ATP</text>
        <dbReference type="Rhea" id="RHEA:18473"/>
        <dbReference type="ChEBI" id="CHEBI:30616"/>
        <dbReference type="ChEBI" id="CHEBI:33019"/>
        <dbReference type="ChEBI" id="CHEBI:58017"/>
        <dbReference type="ChEBI" id="CHEBI:73183"/>
        <dbReference type="EC" id="2.4.2.17"/>
    </reaction>
</comment>
<evidence type="ECO:0000259" key="16">
    <source>
        <dbReference type="Pfam" id="PF08029"/>
    </source>
</evidence>
<reference evidence="17" key="1">
    <citation type="submission" date="2023-10" db="EMBL/GenBank/DDBJ databases">
        <authorList>
            <person name="Noh H."/>
        </authorList>
    </citation>
    <scope>NUCLEOTIDE SEQUENCE</scope>
    <source>
        <strain evidence="17">DUCC4014</strain>
    </source>
</reference>
<proteinExistence type="inferred from homology"/>
<feature type="compositionally biased region" description="Polar residues" evidence="14">
    <location>
        <begin position="1"/>
        <end position="25"/>
    </location>
</feature>
<dbReference type="HAMAP" id="MF_00079">
    <property type="entry name" value="HisG_Long"/>
    <property type="match status" value="1"/>
</dbReference>
<keyword evidence="12" id="KW-0067">ATP-binding</keyword>
<accession>A0AAF0YAW6</accession>
<dbReference type="EMBL" id="CP086717">
    <property type="protein sequence ID" value="WOO82637.1"/>
    <property type="molecule type" value="Genomic_DNA"/>
</dbReference>
<evidence type="ECO:0000256" key="7">
    <source>
        <dbReference type="ARBA" id="ARBA00022490"/>
    </source>
</evidence>
<keyword evidence="10" id="KW-0808">Transferase</keyword>
<dbReference type="GO" id="GO:0000105">
    <property type="term" value="P:L-histidine biosynthetic process"/>
    <property type="evidence" value="ECO:0007669"/>
    <property type="project" value="UniProtKB-KW"/>
</dbReference>
<dbReference type="InterPro" id="IPR020621">
    <property type="entry name" value="ATP-PRT_HisG_long"/>
</dbReference>
<keyword evidence="11" id="KW-0547">Nucleotide-binding</keyword>
<name>A0AAF0YAW6_9TREE</name>
<protein>
    <recommendedName>
        <fullName evidence="6">ATP phosphoribosyltransferase</fullName>
        <ecNumber evidence="5">2.4.2.17</ecNumber>
    </recommendedName>
</protein>
<dbReference type="Proteomes" id="UP000827549">
    <property type="component" value="Chromosome 4"/>
</dbReference>
<keyword evidence="8" id="KW-0028">Amino-acid biosynthesis</keyword>
<keyword evidence="18" id="KW-1185">Reference proteome</keyword>
<sequence>MSGAQTPVNLASSTTLSRPQPTSGNDRAAKSSFGSESAMSLLVDSLKDRLLFAIPKKGRLFEKTVELLAGADIKFNRAHRLDVALVQNHPIALVFLPASDIPRFVALGSVSLGITGQDVIAESTHGDAIKELLPLGFGKCKLQVQVPVTGPKQTIEELAGGRIATSFNVLAEELFAKVDTEANAKAAAGQEVKTSVEYVGGSVEAACALGMADGIESGDTMRAAGLHAIHTLMSSEAVLIAPSTPHASLTPELAPIVDMIKRRIAGVIAAQKYVYASYNIERKNLANALKITPGRRAPTVSSLDEEGWVAVSSMIEKKQMAQVMDELETTGAQDILILALNNCRVNV</sequence>
<evidence type="ECO:0000256" key="2">
    <source>
        <dbReference type="ARBA" id="ARBA00004496"/>
    </source>
</evidence>
<dbReference type="Gene3D" id="3.30.70.120">
    <property type="match status" value="1"/>
</dbReference>
<feature type="domain" description="ATP phosphoribosyltransferase catalytic" evidence="15">
    <location>
        <begin position="98"/>
        <end position="260"/>
    </location>
</feature>
<gene>
    <name evidence="17" type="primary">his1</name>
    <name evidence="17" type="ORF">LOC62_04G006119</name>
</gene>
<evidence type="ECO:0000256" key="6">
    <source>
        <dbReference type="ARBA" id="ARBA00020998"/>
    </source>
</evidence>
<dbReference type="InterPro" id="IPR001348">
    <property type="entry name" value="ATP_PRibTrfase_HisG"/>
</dbReference>
<dbReference type="Pfam" id="PF08029">
    <property type="entry name" value="HisG_C"/>
    <property type="match status" value="1"/>
</dbReference>
<dbReference type="PANTHER" id="PTHR21403:SF8">
    <property type="entry name" value="ATP PHOSPHORIBOSYLTRANSFERASE"/>
    <property type="match status" value="1"/>
</dbReference>
<evidence type="ECO:0000259" key="15">
    <source>
        <dbReference type="Pfam" id="PF01634"/>
    </source>
</evidence>
<evidence type="ECO:0000256" key="3">
    <source>
        <dbReference type="ARBA" id="ARBA00004667"/>
    </source>
</evidence>
<evidence type="ECO:0000256" key="5">
    <source>
        <dbReference type="ARBA" id="ARBA00011946"/>
    </source>
</evidence>
<feature type="region of interest" description="Disordered" evidence="14">
    <location>
        <begin position="1"/>
        <end position="31"/>
    </location>
</feature>
<comment type="similarity">
    <text evidence="4">Belongs to the ATP phosphoribosyltransferase family.</text>
</comment>
<dbReference type="GO" id="GO:0005737">
    <property type="term" value="C:cytoplasm"/>
    <property type="evidence" value="ECO:0007669"/>
    <property type="project" value="UniProtKB-SubCell"/>
</dbReference>
<dbReference type="AlphaFoldDB" id="A0AAF0YAW6"/>
<dbReference type="NCBIfam" id="TIGR03455">
    <property type="entry name" value="HisG_C-term"/>
    <property type="match status" value="1"/>
</dbReference>
<keyword evidence="7" id="KW-0963">Cytoplasm</keyword>
<dbReference type="Pfam" id="PF01634">
    <property type="entry name" value="HisG"/>
    <property type="match status" value="1"/>
</dbReference>
<dbReference type="Gene3D" id="3.40.190.10">
    <property type="entry name" value="Periplasmic binding protein-like II"/>
    <property type="match status" value="2"/>
</dbReference>
<evidence type="ECO:0000256" key="9">
    <source>
        <dbReference type="ARBA" id="ARBA00022676"/>
    </source>
</evidence>
<dbReference type="GO" id="GO:0003879">
    <property type="term" value="F:ATP phosphoribosyltransferase activity"/>
    <property type="evidence" value="ECO:0007669"/>
    <property type="project" value="UniProtKB-EC"/>
</dbReference>
<evidence type="ECO:0000313" key="17">
    <source>
        <dbReference type="EMBL" id="WOO82637.1"/>
    </source>
</evidence>
<evidence type="ECO:0000256" key="11">
    <source>
        <dbReference type="ARBA" id="ARBA00022741"/>
    </source>
</evidence>
<dbReference type="InterPro" id="IPR011322">
    <property type="entry name" value="N-reg_PII-like_a/b"/>
</dbReference>
<dbReference type="InterPro" id="IPR013820">
    <property type="entry name" value="ATP_PRibTrfase_cat"/>
</dbReference>
<evidence type="ECO:0000256" key="14">
    <source>
        <dbReference type="SAM" id="MobiDB-lite"/>
    </source>
</evidence>
<dbReference type="GO" id="GO:0005524">
    <property type="term" value="F:ATP binding"/>
    <property type="evidence" value="ECO:0007669"/>
    <property type="project" value="UniProtKB-KW"/>
</dbReference>
<dbReference type="SUPFAM" id="SSF54913">
    <property type="entry name" value="GlnB-like"/>
    <property type="match status" value="1"/>
</dbReference>
<dbReference type="GO" id="GO:0000287">
    <property type="term" value="F:magnesium ion binding"/>
    <property type="evidence" value="ECO:0007669"/>
    <property type="project" value="InterPro"/>
</dbReference>
<dbReference type="InterPro" id="IPR013115">
    <property type="entry name" value="HisG_C"/>
</dbReference>
<dbReference type="FunFam" id="3.30.70.120:FF:000003">
    <property type="entry name" value="ATP phosphoribosyltransferase"/>
    <property type="match status" value="1"/>
</dbReference>
<feature type="domain" description="Histidine biosynthesis HisG C-terminal" evidence="16">
    <location>
        <begin position="270"/>
        <end position="342"/>
    </location>
</feature>
<dbReference type="NCBIfam" id="TIGR00070">
    <property type="entry name" value="hisG"/>
    <property type="match status" value="1"/>
</dbReference>
<comment type="pathway">
    <text evidence="3">Amino-acid biosynthesis; L-histidine biosynthesis; L-histidine from 5-phospho-alpha-D-ribose 1-diphosphate: step 1/9.</text>
</comment>
<dbReference type="RefSeq" id="XP_062628669.1">
    <property type="nucleotide sequence ID" value="XM_062772685.1"/>
</dbReference>
<evidence type="ECO:0000256" key="1">
    <source>
        <dbReference type="ARBA" id="ARBA00000915"/>
    </source>
</evidence>